<evidence type="ECO:0000256" key="3">
    <source>
        <dbReference type="SAM" id="MobiDB-lite"/>
    </source>
</evidence>
<comment type="subcellular location">
    <subcellularLocation>
        <location evidence="1 2">Nucleus</location>
    </subcellularLocation>
</comment>
<dbReference type="GO" id="GO:0003677">
    <property type="term" value="F:DNA binding"/>
    <property type="evidence" value="ECO:0007669"/>
    <property type="project" value="UniProtKB-UniRule"/>
</dbReference>
<dbReference type="SMART" id="SM00389">
    <property type="entry name" value="HOX"/>
    <property type="match status" value="1"/>
</dbReference>
<sequence>MSQEQQQNEAEMNALSSLLSLRYAESPQIPSTVSCAQSPRAERSSPTSSANNNPVPPHSSESSINTPTRASLLMPETLHPSTSPINPQATHTHHPPSTRTRRNKHYVLPTHIQGTEQRFLTPPTSGNRRPSRAQTAILERIFSDETVEPNDEEVDSISRRVGGLSNEVVAKWFLNRRMRLDREEKRSGSSFEDRKESPSHTVSKHENEE</sequence>
<accession>A0A1Y2D127</accession>
<dbReference type="SUPFAM" id="SSF46689">
    <property type="entry name" value="Homeodomain-like"/>
    <property type="match status" value="1"/>
</dbReference>
<reference evidence="5 6" key="1">
    <citation type="submission" date="2016-07" db="EMBL/GenBank/DDBJ databases">
        <title>Pervasive Adenine N6-methylation of Active Genes in Fungi.</title>
        <authorList>
            <consortium name="DOE Joint Genome Institute"/>
            <person name="Mondo S.J."/>
            <person name="Dannebaum R.O."/>
            <person name="Kuo R.C."/>
            <person name="Labutti K."/>
            <person name="Haridas S."/>
            <person name="Kuo A."/>
            <person name="Salamov A."/>
            <person name="Ahrendt S.R."/>
            <person name="Lipzen A."/>
            <person name="Sullivan W."/>
            <person name="Andreopoulos W.B."/>
            <person name="Clum A."/>
            <person name="Lindquist E."/>
            <person name="Daum C."/>
            <person name="Ramamoorthy G.K."/>
            <person name="Gryganskyi A."/>
            <person name="Culley D."/>
            <person name="Magnuson J.K."/>
            <person name="James T.Y."/>
            <person name="O'Malley M.A."/>
            <person name="Stajich J.E."/>
            <person name="Spatafora J.W."/>
            <person name="Visel A."/>
            <person name="Grigoriev I.V."/>
        </authorList>
    </citation>
    <scope>NUCLEOTIDE SEQUENCE [LARGE SCALE GENOMIC DNA]</scope>
    <source>
        <strain evidence="5 6">JEL800</strain>
    </source>
</reference>
<dbReference type="Proteomes" id="UP000193642">
    <property type="component" value="Unassembled WGS sequence"/>
</dbReference>
<evidence type="ECO:0000256" key="1">
    <source>
        <dbReference type="PROSITE-ProRule" id="PRU00108"/>
    </source>
</evidence>
<evidence type="ECO:0000313" key="6">
    <source>
        <dbReference type="Proteomes" id="UP000193642"/>
    </source>
</evidence>
<evidence type="ECO:0000313" key="5">
    <source>
        <dbReference type="EMBL" id="ORY52315.1"/>
    </source>
</evidence>
<protein>
    <recommendedName>
        <fullName evidence="4">Homeobox domain-containing protein</fullName>
    </recommendedName>
</protein>
<feature type="DNA-binding region" description="Homeobox" evidence="1">
    <location>
        <begin position="133"/>
        <end position="184"/>
    </location>
</feature>
<feature type="compositionally biased region" description="Basic and acidic residues" evidence="3">
    <location>
        <begin position="178"/>
        <end position="209"/>
    </location>
</feature>
<dbReference type="CDD" id="cd00086">
    <property type="entry name" value="homeodomain"/>
    <property type="match status" value="1"/>
</dbReference>
<feature type="region of interest" description="Disordered" evidence="3">
    <location>
        <begin position="26"/>
        <end position="102"/>
    </location>
</feature>
<gene>
    <name evidence="5" type="ORF">BCR33DRAFT_845511</name>
</gene>
<dbReference type="PROSITE" id="PS50071">
    <property type="entry name" value="HOMEOBOX_2"/>
    <property type="match status" value="1"/>
</dbReference>
<comment type="caution">
    <text evidence="5">The sequence shown here is derived from an EMBL/GenBank/DDBJ whole genome shotgun (WGS) entry which is preliminary data.</text>
</comment>
<dbReference type="Pfam" id="PF00046">
    <property type="entry name" value="Homeodomain"/>
    <property type="match status" value="1"/>
</dbReference>
<dbReference type="GO" id="GO:0005634">
    <property type="term" value="C:nucleus"/>
    <property type="evidence" value="ECO:0007669"/>
    <property type="project" value="UniProtKB-SubCell"/>
</dbReference>
<keyword evidence="6" id="KW-1185">Reference proteome</keyword>
<feature type="compositionally biased region" description="Polar residues" evidence="3">
    <location>
        <begin position="79"/>
        <end position="89"/>
    </location>
</feature>
<dbReference type="AlphaFoldDB" id="A0A1Y2D127"/>
<dbReference type="InterPro" id="IPR009057">
    <property type="entry name" value="Homeodomain-like_sf"/>
</dbReference>
<feature type="compositionally biased region" description="Polar residues" evidence="3">
    <location>
        <begin position="28"/>
        <end position="37"/>
    </location>
</feature>
<proteinExistence type="predicted"/>
<organism evidence="5 6">
    <name type="scientific">Rhizoclosmatium globosum</name>
    <dbReference type="NCBI Taxonomy" id="329046"/>
    <lineage>
        <taxon>Eukaryota</taxon>
        <taxon>Fungi</taxon>
        <taxon>Fungi incertae sedis</taxon>
        <taxon>Chytridiomycota</taxon>
        <taxon>Chytridiomycota incertae sedis</taxon>
        <taxon>Chytridiomycetes</taxon>
        <taxon>Chytridiales</taxon>
        <taxon>Chytriomycetaceae</taxon>
        <taxon>Rhizoclosmatium</taxon>
    </lineage>
</organism>
<feature type="compositionally biased region" description="Polar residues" evidence="3">
    <location>
        <begin position="44"/>
        <end position="69"/>
    </location>
</feature>
<dbReference type="Gene3D" id="1.10.10.60">
    <property type="entry name" value="Homeodomain-like"/>
    <property type="match status" value="1"/>
</dbReference>
<dbReference type="EMBL" id="MCGO01000003">
    <property type="protein sequence ID" value="ORY52315.1"/>
    <property type="molecule type" value="Genomic_DNA"/>
</dbReference>
<dbReference type="InterPro" id="IPR001356">
    <property type="entry name" value="HD"/>
</dbReference>
<evidence type="ECO:0000256" key="2">
    <source>
        <dbReference type="RuleBase" id="RU000682"/>
    </source>
</evidence>
<keyword evidence="1 2" id="KW-0539">Nucleus</keyword>
<keyword evidence="1 2" id="KW-0371">Homeobox</keyword>
<name>A0A1Y2D127_9FUNG</name>
<feature type="region of interest" description="Disordered" evidence="3">
    <location>
        <begin position="177"/>
        <end position="209"/>
    </location>
</feature>
<evidence type="ECO:0000259" key="4">
    <source>
        <dbReference type="PROSITE" id="PS50071"/>
    </source>
</evidence>
<feature type="domain" description="Homeobox" evidence="4">
    <location>
        <begin position="131"/>
        <end position="183"/>
    </location>
</feature>
<feature type="compositionally biased region" description="Basic residues" evidence="3">
    <location>
        <begin position="91"/>
        <end position="102"/>
    </location>
</feature>
<keyword evidence="1 2" id="KW-0238">DNA-binding</keyword>